<dbReference type="GO" id="GO:0004803">
    <property type="term" value="F:transposase activity"/>
    <property type="evidence" value="ECO:0007669"/>
    <property type="project" value="InterPro"/>
</dbReference>
<gene>
    <name evidence="2" type="ORF">TFUB20_01372</name>
</gene>
<accession>A0A1D3UKL0</accession>
<organism evidence="2 3">
    <name type="scientific">Tannerella forsythia</name>
    <name type="common">Bacteroides forsythus</name>
    <dbReference type="NCBI Taxonomy" id="28112"/>
    <lineage>
        <taxon>Bacteria</taxon>
        <taxon>Pseudomonadati</taxon>
        <taxon>Bacteroidota</taxon>
        <taxon>Bacteroidia</taxon>
        <taxon>Bacteroidales</taxon>
        <taxon>Tannerellaceae</taxon>
        <taxon>Tannerella</taxon>
    </lineage>
</organism>
<dbReference type="EMBL" id="FMMM01000054">
    <property type="protein sequence ID" value="SCQ21442.1"/>
    <property type="molecule type" value="Genomic_DNA"/>
</dbReference>
<dbReference type="InterPro" id="IPR036515">
    <property type="entry name" value="Transposase_17_sf"/>
</dbReference>
<proteinExistence type="predicted"/>
<evidence type="ECO:0000313" key="3">
    <source>
        <dbReference type="Proteomes" id="UP000182057"/>
    </source>
</evidence>
<dbReference type="SMART" id="SM01321">
    <property type="entry name" value="Y1_Tnp"/>
    <property type="match status" value="1"/>
</dbReference>
<dbReference type="AlphaFoldDB" id="A0A1D3UKL0"/>
<reference evidence="2 3" key="1">
    <citation type="submission" date="2016-09" db="EMBL/GenBank/DDBJ databases">
        <authorList>
            <person name="Capua I."/>
            <person name="De Benedictis P."/>
            <person name="Joannis T."/>
            <person name="Lombin L.H."/>
            <person name="Cattoli G."/>
        </authorList>
    </citation>
    <scope>NUCLEOTIDE SEQUENCE [LARGE SCALE GENOMIC DNA]</scope>
    <source>
        <strain evidence="2 3">UB20</strain>
    </source>
</reference>
<dbReference type="InterPro" id="IPR002686">
    <property type="entry name" value="Transposase_17"/>
</dbReference>
<protein>
    <submittedName>
        <fullName evidence="2">Transposase IS200 like protein</fullName>
    </submittedName>
</protein>
<evidence type="ECO:0000313" key="2">
    <source>
        <dbReference type="EMBL" id="SCQ21442.1"/>
    </source>
</evidence>
<dbReference type="InterPro" id="IPR052715">
    <property type="entry name" value="RAYT_transposase"/>
</dbReference>
<dbReference type="PANTHER" id="PTHR36966:SF1">
    <property type="entry name" value="REP-ASSOCIATED TYROSINE TRANSPOSASE"/>
    <property type="match status" value="1"/>
</dbReference>
<dbReference type="Proteomes" id="UP000182057">
    <property type="component" value="Unassembled WGS sequence"/>
</dbReference>
<sequence length="194" mass="23813" precursor="true">MTKYKNRYRVETIRWQNWDYSDAGQYFVTICVNKRDKILGTVDNGKMILSPYGEIVKSEILAIQTYFDNVDVDEWVIMPNHLHLIITIYDVGVWAIPHVDTIHELYLQRRQQYDKQYHIKRRQMLIPKIIGKFKMRTSKKMNEIRHTQGYKNWQSDYFDRVIRNEKEYYRIKQYIINNPLNWYKDELYTEKNKT</sequence>
<dbReference type="PANTHER" id="PTHR36966">
    <property type="entry name" value="REP-ASSOCIATED TYROSINE TRANSPOSASE"/>
    <property type="match status" value="1"/>
</dbReference>
<evidence type="ECO:0000259" key="1">
    <source>
        <dbReference type="SMART" id="SM01321"/>
    </source>
</evidence>
<dbReference type="RefSeq" id="WP_060827771.1">
    <property type="nucleotide sequence ID" value="NZ_CAUQHC010000072.1"/>
</dbReference>
<feature type="domain" description="Transposase IS200-like" evidence="1">
    <location>
        <begin position="21"/>
        <end position="178"/>
    </location>
</feature>
<dbReference type="GO" id="GO:0006313">
    <property type="term" value="P:DNA transposition"/>
    <property type="evidence" value="ECO:0007669"/>
    <property type="project" value="InterPro"/>
</dbReference>
<dbReference type="GO" id="GO:0043565">
    <property type="term" value="F:sequence-specific DNA binding"/>
    <property type="evidence" value="ECO:0007669"/>
    <property type="project" value="TreeGrafter"/>
</dbReference>
<name>A0A1D3UKL0_TANFO</name>
<dbReference type="Gene3D" id="3.30.70.1290">
    <property type="entry name" value="Transposase IS200-like"/>
    <property type="match status" value="1"/>
</dbReference>
<dbReference type="SUPFAM" id="SSF143422">
    <property type="entry name" value="Transposase IS200-like"/>
    <property type="match status" value="1"/>
</dbReference>